<dbReference type="Pfam" id="PF01545">
    <property type="entry name" value="Cation_efflux"/>
    <property type="match status" value="1"/>
</dbReference>
<keyword evidence="7 9" id="KW-0472">Membrane</keyword>
<feature type="transmembrane region" description="Helical" evidence="9">
    <location>
        <begin position="297"/>
        <end position="320"/>
    </location>
</feature>
<evidence type="ECO:0000259" key="11">
    <source>
        <dbReference type="Pfam" id="PF16916"/>
    </source>
</evidence>
<evidence type="ECO:0000256" key="3">
    <source>
        <dbReference type="ARBA" id="ARBA00022448"/>
    </source>
</evidence>
<dbReference type="GO" id="GO:0005385">
    <property type="term" value="F:zinc ion transmembrane transporter activity"/>
    <property type="evidence" value="ECO:0007669"/>
    <property type="project" value="TreeGrafter"/>
</dbReference>
<dbReference type="OrthoDB" id="9944568at2759"/>
<feature type="domain" description="Cation efflux protein transmembrane" evidence="10">
    <location>
        <begin position="11"/>
        <end position="357"/>
    </location>
</feature>
<feature type="transmembrane region" description="Helical" evidence="9">
    <location>
        <begin position="112"/>
        <end position="132"/>
    </location>
</feature>
<dbReference type="GO" id="GO:0006882">
    <property type="term" value="P:intracellular zinc ion homeostasis"/>
    <property type="evidence" value="ECO:0007669"/>
    <property type="project" value="TreeGrafter"/>
</dbReference>
<proteinExistence type="inferred from homology"/>
<evidence type="ECO:0000313" key="12">
    <source>
        <dbReference type="EMBL" id="OMJ09854.1"/>
    </source>
</evidence>
<organism evidence="12 13">
    <name type="scientific">Smittium culicis</name>
    <dbReference type="NCBI Taxonomy" id="133412"/>
    <lineage>
        <taxon>Eukaryota</taxon>
        <taxon>Fungi</taxon>
        <taxon>Fungi incertae sedis</taxon>
        <taxon>Zoopagomycota</taxon>
        <taxon>Kickxellomycotina</taxon>
        <taxon>Harpellomycetes</taxon>
        <taxon>Harpellales</taxon>
        <taxon>Legeriomycetaceae</taxon>
        <taxon>Smittium</taxon>
    </lineage>
</organism>
<dbReference type="InterPro" id="IPR027470">
    <property type="entry name" value="Cation_efflux_CTD"/>
</dbReference>
<keyword evidence="3" id="KW-0813">Transport</keyword>
<dbReference type="GO" id="GO:0016020">
    <property type="term" value="C:membrane"/>
    <property type="evidence" value="ECO:0007669"/>
    <property type="project" value="UniProtKB-SubCell"/>
</dbReference>
<feature type="compositionally biased region" description="Basic and acidic residues" evidence="8">
    <location>
        <begin position="145"/>
        <end position="169"/>
    </location>
</feature>
<evidence type="ECO:0000256" key="1">
    <source>
        <dbReference type="ARBA" id="ARBA00004141"/>
    </source>
</evidence>
<dbReference type="NCBIfam" id="TIGR01297">
    <property type="entry name" value="CDF"/>
    <property type="match status" value="1"/>
</dbReference>
<gene>
    <name evidence="12" type="ORF">AYI70_g10685</name>
</gene>
<evidence type="ECO:0000313" key="13">
    <source>
        <dbReference type="Proteomes" id="UP000187283"/>
    </source>
</evidence>
<feature type="region of interest" description="Disordered" evidence="8">
    <location>
        <begin position="138"/>
        <end position="169"/>
    </location>
</feature>
<feature type="transmembrane region" description="Helical" evidence="9">
    <location>
        <begin position="39"/>
        <end position="56"/>
    </location>
</feature>
<evidence type="ECO:0000256" key="9">
    <source>
        <dbReference type="SAM" id="Phobius"/>
    </source>
</evidence>
<dbReference type="PANTHER" id="PTHR45820:SF4">
    <property type="entry name" value="ZINC TRANSPORTER 63C, ISOFORM F"/>
    <property type="match status" value="1"/>
</dbReference>
<dbReference type="STRING" id="133412.A0A1R1X5G6"/>
<feature type="compositionally biased region" description="Polar residues" evidence="8">
    <location>
        <begin position="192"/>
        <end position="209"/>
    </location>
</feature>
<name>A0A1R1X5G6_9FUNG</name>
<feature type="transmembrane region" description="Helical" evidence="9">
    <location>
        <begin position="12"/>
        <end position="33"/>
    </location>
</feature>
<dbReference type="EMBL" id="LSSN01005287">
    <property type="protein sequence ID" value="OMJ09854.1"/>
    <property type="molecule type" value="Genomic_DNA"/>
</dbReference>
<evidence type="ECO:0000256" key="4">
    <source>
        <dbReference type="ARBA" id="ARBA00022692"/>
    </source>
</evidence>
<keyword evidence="5" id="KW-0862">Zinc</keyword>
<accession>A0A1R1X5G6</accession>
<dbReference type="InterPro" id="IPR058533">
    <property type="entry name" value="Cation_efflux_TM"/>
</dbReference>
<dbReference type="Pfam" id="PF16916">
    <property type="entry name" value="ZT_dimer"/>
    <property type="match status" value="1"/>
</dbReference>
<dbReference type="InterPro" id="IPR002524">
    <property type="entry name" value="Cation_efflux"/>
</dbReference>
<dbReference type="SUPFAM" id="SSF161111">
    <property type="entry name" value="Cation efflux protein transmembrane domain-like"/>
    <property type="match status" value="1"/>
</dbReference>
<evidence type="ECO:0000256" key="2">
    <source>
        <dbReference type="ARBA" id="ARBA00008873"/>
    </source>
</evidence>
<dbReference type="Gene3D" id="1.20.1510.10">
    <property type="entry name" value="Cation efflux protein transmembrane domain"/>
    <property type="match status" value="2"/>
</dbReference>
<evidence type="ECO:0000256" key="8">
    <source>
        <dbReference type="SAM" id="MobiDB-lite"/>
    </source>
</evidence>
<comment type="caution">
    <text evidence="12">The sequence shown here is derived from an EMBL/GenBank/DDBJ whole genome shotgun (WGS) entry which is preliminary data.</text>
</comment>
<evidence type="ECO:0000256" key="6">
    <source>
        <dbReference type="ARBA" id="ARBA00022989"/>
    </source>
</evidence>
<keyword evidence="4 9" id="KW-0812">Transmembrane</keyword>
<dbReference type="PANTHER" id="PTHR45820">
    <property type="entry name" value="FI23527P1"/>
    <property type="match status" value="1"/>
</dbReference>
<dbReference type="Proteomes" id="UP000187283">
    <property type="component" value="Unassembled WGS sequence"/>
</dbReference>
<comment type="subcellular location">
    <subcellularLocation>
        <location evidence="1">Membrane</location>
        <topology evidence="1">Multi-pass membrane protein</topology>
    </subcellularLocation>
</comment>
<evidence type="ECO:0000259" key="10">
    <source>
        <dbReference type="Pfam" id="PF01545"/>
    </source>
</evidence>
<feature type="transmembrane region" description="Helical" evidence="9">
    <location>
        <begin position="77"/>
        <end position="96"/>
    </location>
</feature>
<protein>
    <submittedName>
        <fullName evidence="12">Zinc/cadmium resistance protein</fullName>
    </submittedName>
</protein>
<evidence type="ECO:0000256" key="5">
    <source>
        <dbReference type="ARBA" id="ARBA00022833"/>
    </source>
</evidence>
<dbReference type="InterPro" id="IPR027469">
    <property type="entry name" value="Cation_efflux_TMD_sf"/>
</dbReference>
<reference evidence="12 13" key="1">
    <citation type="submission" date="2017-01" db="EMBL/GenBank/DDBJ databases">
        <authorList>
            <person name="Mah S.A."/>
            <person name="Swanson W.J."/>
            <person name="Moy G.W."/>
            <person name="Vacquier V.D."/>
        </authorList>
    </citation>
    <scope>NUCLEOTIDE SEQUENCE [LARGE SCALE GENOMIC DNA]</scope>
    <source>
        <strain evidence="12 13">GSMNP</strain>
    </source>
</reference>
<feature type="region of interest" description="Disordered" evidence="8">
    <location>
        <begin position="192"/>
        <end position="223"/>
    </location>
</feature>
<evidence type="ECO:0000256" key="7">
    <source>
        <dbReference type="ARBA" id="ARBA00023136"/>
    </source>
</evidence>
<keyword evidence="6 9" id="KW-1133">Transmembrane helix</keyword>
<comment type="similarity">
    <text evidence="2">Belongs to the cation diffusion facilitator (CDF) transporter (TC 2.A.4) family. SLC30A subfamily.</text>
</comment>
<keyword evidence="13" id="KW-1185">Reference proteome</keyword>
<sequence length="576" mass="63387">MELTRSTRVSIMLFFSTLLFFLELIVGYIAGSIALVADSFHMLNDVLSLVIALYAIKFAKNNSVEPSNTYGWQRSEILGALMNAVLLIGLCLTIYIESIQRFFIIIEIEKPQLVLIVGTIGLVFNIVGMYLFGEEHGHSHGHSHSHSEAHDHDHNHAHSQSHGEAHIHHGKHEENDHLIDFKIQNNLSSQELENSYGSVSEASNSNEGRISQGKGVFSSNGYRKIEASPPDNILVSTNSMRPTNDYPAVTHNAILESAELIKKISSNKNPNIAIDTHLPDSHGTHNHSSQNLNMRGVWLHVFGDCLANVAVISSALFIMLTDYSWKHYADPVISIIINTLIVAFTIPLIKSASFILLQGVPPAINVAELYSKLKKIPHVFNVHELHVWQLSDSKIVASVHLQIVKDTSKPDSSQIGEFSNTKCPNIKSLDDGSQINTDLSSLFMKIGAIANFIFHSYGIHSTTIQPEFISSDYFNSGNLISSSPTLSKGLAQESLDSIKLNAVSSDIVDLTSPNSNSAVSSPIKVYKNILSTDVNNQFSPEPPLTIESQAIIINDPKESCLLRCQDGECADMECCK</sequence>
<feature type="transmembrane region" description="Helical" evidence="9">
    <location>
        <begin position="332"/>
        <end position="349"/>
    </location>
</feature>
<dbReference type="AlphaFoldDB" id="A0A1R1X5G6"/>
<feature type="domain" description="Cation efflux protein cytoplasmic" evidence="11">
    <location>
        <begin position="361"/>
        <end position="412"/>
    </location>
</feature>